<dbReference type="InterPro" id="IPR001387">
    <property type="entry name" value="Cro/C1-type_HTH"/>
</dbReference>
<gene>
    <name evidence="2" type="ORF">CDG81_19095</name>
</gene>
<sequence>MLEPDTEKRDRKNLADTLKQLRKAAGLSGERLAARTAMSQSKISRIESGRVLPSVADVERILQGLESVPPDVANDLLSLARTANVEYVSVRSSARQGIWRRQAEIKALCESSSAVRHFLPVIPSGLIQTPDYARSVLTPTIEGDTARDIDRAVNARLDAQDVLNDESRSFHFLLTEQAVRLKQAPAPVMADQLRHMREVAQRPNVDLSILPNSANISSPPLNIFIVYDERLVTVEMLSGTVALRDYRDISYHLNVFDYFRERALSGEDAKDLLGSVADDFMPGRD</sequence>
<accession>A0A223RVX0</accession>
<evidence type="ECO:0000313" key="2">
    <source>
        <dbReference type="EMBL" id="ASU80021.1"/>
    </source>
</evidence>
<dbReference type="PROSITE" id="PS50943">
    <property type="entry name" value="HTH_CROC1"/>
    <property type="match status" value="1"/>
</dbReference>
<dbReference type="SMART" id="SM00530">
    <property type="entry name" value="HTH_XRE"/>
    <property type="match status" value="1"/>
</dbReference>
<dbReference type="OrthoDB" id="4966777at2"/>
<evidence type="ECO:0000313" key="3">
    <source>
        <dbReference type="Proteomes" id="UP000215043"/>
    </source>
</evidence>
<dbReference type="RefSeq" id="WP_084133850.1">
    <property type="nucleotide sequence ID" value="NZ_CP022752.1"/>
</dbReference>
<dbReference type="Gene3D" id="1.10.260.40">
    <property type="entry name" value="lambda repressor-like DNA-binding domains"/>
    <property type="match status" value="1"/>
</dbReference>
<dbReference type="InterPro" id="IPR043917">
    <property type="entry name" value="DUF5753"/>
</dbReference>
<dbReference type="SUPFAM" id="SSF47413">
    <property type="entry name" value="lambda repressor-like DNA-binding domains"/>
    <property type="match status" value="1"/>
</dbReference>
<dbReference type="GO" id="GO:0003677">
    <property type="term" value="F:DNA binding"/>
    <property type="evidence" value="ECO:0007669"/>
    <property type="project" value="InterPro"/>
</dbReference>
<dbReference type="Pfam" id="PF19054">
    <property type="entry name" value="DUF5753"/>
    <property type="match status" value="1"/>
</dbReference>
<dbReference type="Pfam" id="PF13560">
    <property type="entry name" value="HTH_31"/>
    <property type="match status" value="1"/>
</dbReference>
<protein>
    <submittedName>
        <fullName evidence="2">XRE family transcriptional regulator</fullName>
    </submittedName>
</protein>
<dbReference type="KEGG" id="aey:CDG81_19095"/>
<reference evidence="2 3" key="1">
    <citation type="submission" date="2017-08" db="EMBL/GenBank/DDBJ databases">
        <title>The complete genome sequence of moderately halophilic actinomycete Actinopolyspora erythraea YIM 90600, the producer of novel erythromycin, novel actinopolysporins A-C and tubercidin.</title>
        <authorList>
            <person name="Yin M."/>
            <person name="Tang S."/>
        </authorList>
    </citation>
    <scope>NUCLEOTIDE SEQUENCE [LARGE SCALE GENOMIC DNA]</scope>
    <source>
        <strain evidence="2 3">YIM 90600</strain>
    </source>
</reference>
<evidence type="ECO:0000259" key="1">
    <source>
        <dbReference type="PROSITE" id="PS50943"/>
    </source>
</evidence>
<dbReference type="AlphaFoldDB" id="A0A223RVX0"/>
<name>A0A223RVX0_9ACTN</name>
<dbReference type="EMBL" id="CP022752">
    <property type="protein sequence ID" value="ASU80021.1"/>
    <property type="molecule type" value="Genomic_DNA"/>
</dbReference>
<dbReference type="CDD" id="cd00093">
    <property type="entry name" value="HTH_XRE"/>
    <property type="match status" value="1"/>
</dbReference>
<proteinExistence type="predicted"/>
<dbReference type="InterPro" id="IPR010982">
    <property type="entry name" value="Lambda_DNA-bd_dom_sf"/>
</dbReference>
<dbReference type="Proteomes" id="UP000215043">
    <property type="component" value="Chromosome"/>
</dbReference>
<feature type="domain" description="HTH cro/C1-type" evidence="1">
    <location>
        <begin position="18"/>
        <end position="73"/>
    </location>
</feature>
<organism evidence="2 3">
    <name type="scientific">Actinopolyspora erythraea</name>
    <dbReference type="NCBI Taxonomy" id="414996"/>
    <lineage>
        <taxon>Bacteria</taxon>
        <taxon>Bacillati</taxon>
        <taxon>Actinomycetota</taxon>
        <taxon>Actinomycetes</taxon>
        <taxon>Actinopolysporales</taxon>
        <taxon>Actinopolysporaceae</taxon>
        <taxon>Actinopolyspora</taxon>
    </lineage>
</organism>